<dbReference type="SUPFAM" id="SSF52402">
    <property type="entry name" value="Adenine nucleotide alpha hydrolases-like"/>
    <property type="match status" value="1"/>
</dbReference>
<dbReference type="NCBIfam" id="TIGR00032">
    <property type="entry name" value="argG"/>
    <property type="match status" value="1"/>
</dbReference>
<dbReference type="FunFam" id="3.40.50.620:FF:000019">
    <property type="entry name" value="Argininosuccinate synthase"/>
    <property type="match status" value="1"/>
</dbReference>
<reference evidence="14 15" key="1">
    <citation type="journal article" date="2019" name="Sci. Rep.">
        <title>Comparative genomics of chytrid fungi reveal insights into the obligate biotrophic and pathogenic lifestyle of Synchytrium endobioticum.</title>
        <authorList>
            <person name="van de Vossenberg B.T.L.H."/>
            <person name="Warris S."/>
            <person name="Nguyen H.D.T."/>
            <person name="van Gent-Pelzer M.P.E."/>
            <person name="Joly D.L."/>
            <person name="van de Geest H.C."/>
            <person name="Bonants P.J.M."/>
            <person name="Smith D.S."/>
            <person name="Levesque C.A."/>
            <person name="van der Lee T.A.J."/>
        </authorList>
    </citation>
    <scope>NUCLEOTIDE SEQUENCE [LARGE SCALE GENOMIC DNA]</scope>
    <source>
        <strain evidence="14 15">LEV6574</strain>
    </source>
</reference>
<evidence type="ECO:0000256" key="7">
    <source>
        <dbReference type="ARBA" id="ARBA00022605"/>
    </source>
</evidence>
<dbReference type="EC" id="6.3.4.5" evidence="3"/>
<dbReference type="InterPro" id="IPR001518">
    <property type="entry name" value="Arginosuc_synth"/>
</dbReference>
<dbReference type="Pfam" id="PF20979">
    <property type="entry name" value="Arginosuc_syn_C"/>
    <property type="match status" value="1"/>
</dbReference>
<evidence type="ECO:0000313" key="14">
    <source>
        <dbReference type="EMBL" id="TPX45684.1"/>
    </source>
</evidence>
<comment type="pathway">
    <text evidence="1">Amino-acid biosynthesis; L-arginine biosynthesis; L-arginine from L-ornithine and carbamoyl phosphate: step 2/3.</text>
</comment>
<comment type="caution">
    <text evidence="14">The sequence shown here is derived from an EMBL/GenBank/DDBJ whole genome shotgun (WGS) entry which is preliminary data.</text>
</comment>
<keyword evidence="5" id="KW-0055">Arginine biosynthesis</keyword>
<accession>A0A507D2N6</accession>
<gene>
    <name evidence="14" type="primary">ARG1</name>
    <name evidence="14" type="ORF">SeLEV6574_g03731</name>
</gene>
<evidence type="ECO:0000256" key="6">
    <source>
        <dbReference type="ARBA" id="ARBA00022598"/>
    </source>
</evidence>
<dbReference type="InterPro" id="IPR023434">
    <property type="entry name" value="Arginosuc_synth_type_1_subfam"/>
</dbReference>
<dbReference type="InterPro" id="IPR024074">
    <property type="entry name" value="AS_cat/multimer_dom_body"/>
</dbReference>
<dbReference type="InterPro" id="IPR014729">
    <property type="entry name" value="Rossmann-like_a/b/a_fold"/>
</dbReference>
<keyword evidence="7" id="KW-0028">Amino-acid biosynthesis</keyword>
<dbReference type="AlphaFoldDB" id="A0A507D2N6"/>
<evidence type="ECO:0000256" key="11">
    <source>
        <dbReference type="ARBA" id="ARBA00060987"/>
    </source>
</evidence>
<protein>
    <recommendedName>
        <fullName evidence="4">Argininosuccinate synthase</fullName>
        <ecNumber evidence="3">6.3.4.5</ecNumber>
    </recommendedName>
    <alternativeName>
        <fullName evidence="10">Citrulline--aspartate ligase</fullName>
    </alternativeName>
</protein>
<dbReference type="GO" id="GO:0005737">
    <property type="term" value="C:cytoplasm"/>
    <property type="evidence" value="ECO:0007669"/>
    <property type="project" value="TreeGrafter"/>
</dbReference>
<dbReference type="PROSITE" id="PS00564">
    <property type="entry name" value="ARGININOSUCCIN_SYN_1"/>
    <property type="match status" value="1"/>
</dbReference>
<dbReference type="EMBL" id="QEAM01000133">
    <property type="protein sequence ID" value="TPX45684.1"/>
    <property type="molecule type" value="Genomic_DNA"/>
</dbReference>
<dbReference type="InterPro" id="IPR048268">
    <property type="entry name" value="Arginosuc_syn_C"/>
</dbReference>
<evidence type="ECO:0000256" key="5">
    <source>
        <dbReference type="ARBA" id="ARBA00022571"/>
    </source>
</evidence>
<dbReference type="GO" id="GO:0005524">
    <property type="term" value="F:ATP binding"/>
    <property type="evidence" value="ECO:0007669"/>
    <property type="project" value="UniProtKB-KW"/>
</dbReference>
<dbReference type="CDD" id="cd01999">
    <property type="entry name" value="ASS"/>
    <property type="match status" value="1"/>
</dbReference>
<dbReference type="SUPFAM" id="SSF69864">
    <property type="entry name" value="Argininosuccinate synthetase, C-terminal domain"/>
    <property type="match status" value="1"/>
</dbReference>
<dbReference type="PANTHER" id="PTHR11587">
    <property type="entry name" value="ARGININOSUCCINATE SYNTHASE"/>
    <property type="match status" value="1"/>
</dbReference>
<dbReference type="Gene3D" id="3.90.1260.10">
    <property type="entry name" value="Argininosuccinate synthetase, chain A, domain 2"/>
    <property type="match status" value="1"/>
</dbReference>
<dbReference type="HAMAP" id="MF_00005">
    <property type="entry name" value="Arg_succ_synth_type1"/>
    <property type="match status" value="1"/>
</dbReference>
<comment type="similarity">
    <text evidence="11">Belongs to the argininosuccinate synthase family. Type 1 subfamily.</text>
</comment>
<dbReference type="VEuPathDB" id="FungiDB:SeMB42_g04156"/>
<evidence type="ECO:0000313" key="15">
    <source>
        <dbReference type="Proteomes" id="UP000320475"/>
    </source>
</evidence>
<feature type="domain" description="Arginosuccinate synthase C-terminal" evidence="13">
    <location>
        <begin position="200"/>
        <end position="439"/>
    </location>
</feature>
<dbReference type="OrthoDB" id="1688907at2759"/>
<evidence type="ECO:0000256" key="2">
    <source>
        <dbReference type="ARBA" id="ARBA00011881"/>
    </source>
</evidence>
<dbReference type="GO" id="GO:0000053">
    <property type="term" value="P:argininosuccinate metabolic process"/>
    <property type="evidence" value="ECO:0007669"/>
    <property type="project" value="TreeGrafter"/>
</dbReference>
<name>A0A507D2N6_9FUNG</name>
<dbReference type="Pfam" id="PF00764">
    <property type="entry name" value="Arginosuc_synth"/>
    <property type="match status" value="1"/>
</dbReference>
<evidence type="ECO:0000256" key="9">
    <source>
        <dbReference type="ARBA" id="ARBA00022840"/>
    </source>
</evidence>
<keyword evidence="6" id="KW-0436">Ligase</keyword>
<dbReference type="FunFam" id="3.90.1260.10:FF:000003">
    <property type="entry name" value="Argininosuccinate synthase"/>
    <property type="match status" value="1"/>
</dbReference>
<dbReference type="GO" id="GO:0000050">
    <property type="term" value="P:urea cycle"/>
    <property type="evidence" value="ECO:0007669"/>
    <property type="project" value="TreeGrafter"/>
</dbReference>
<evidence type="ECO:0000256" key="8">
    <source>
        <dbReference type="ARBA" id="ARBA00022741"/>
    </source>
</evidence>
<feature type="domain" description="Arginosuccinate synthase-like N-terminal" evidence="12">
    <location>
        <begin position="27"/>
        <end position="191"/>
    </location>
</feature>
<organism evidence="14 15">
    <name type="scientific">Synchytrium endobioticum</name>
    <dbReference type="NCBI Taxonomy" id="286115"/>
    <lineage>
        <taxon>Eukaryota</taxon>
        <taxon>Fungi</taxon>
        <taxon>Fungi incertae sedis</taxon>
        <taxon>Chytridiomycota</taxon>
        <taxon>Chytridiomycota incertae sedis</taxon>
        <taxon>Chytridiomycetes</taxon>
        <taxon>Synchytriales</taxon>
        <taxon>Synchytriaceae</taxon>
        <taxon>Synchytrium</taxon>
    </lineage>
</organism>
<dbReference type="PROSITE" id="PS00565">
    <property type="entry name" value="ARGININOSUCCIN_SYN_2"/>
    <property type="match status" value="1"/>
</dbReference>
<evidence type="ECO:0000256" key="10">
    <source>
        <dbReference type="ARBA" id="ARBA00029916"/>
    </source>
</evidence>
<dbReference type="InterPro" id="IPR018223">
    <property type="entry name" value="Arginosuc_synth_CS"/>
</dbReference>
<evidence type="ECO:0000259" key="12">
    <source>
        <dbReference type="Pfam" id="PF00764"/>
    </source>
</evidence>
<dbReference type="UniPathway" id="UPA00068">
    <property type="reaction ID" value="UER00113"/>
</dbReference>
<evidence type="ECO:0000259" key="13">
    <source>
        <dbReference type="Pfam" id="PF20979"/>
    </source>
</evidence>
<keyword evidence="8" id="KW-0547">Nucleotide-binding</keyword>
<dbReference type="PANTHER" id="PTHR11587:SF2">
    <property type="entry name" value="ARGININOSUCCINATE SYNTHASE"/>
    <property type="match status" value="1"/>
</dbReference>
<sequence length="453" mass="50812">MTKRTANGGSSSDASDAKKAKTDSKGRVLLAYSGGLDTSCILAWLIGEGYEVMAFMADIGQEEDFEAAKQKALKIGATNVFIDDVRREFVQGVVFTAIQGNALYENVYYLGTSLARPVICKKQIEIAKREGCEYVSHGCTGKGNDQVRFELGYYALHPGIKVIAPWRIKEFHERFQGRSDLLAYAEQKGIPVTQTKAKPWSTDENLYHISYEAGILENPALTAPKDMWKMTTDPEDAPTIPERIAITFKNGKPVEVKNLSDELTTHEDPLDLFLYLNQLGRKHGVGRIDIVENRFIGIKSRGSVRLKSKQLLQFAERCYETPGGSILFAAHRDLEGLTLDREVRRLRDQYSQRLAEILYNGFWYSPEREFIMSSVEYSQKAVNGTVNIKLYKGNVIIESRSSPNSLYDEKISSMDISGGFNPSDSTGFINTQSIRLKAYVNQKIKIDGKGFED</sequence>
<proteinExistence type="inferred from homology"/>
<comment type="subunit">
    <text evidence="2">Homotetramer.</text>
</comment>
<dbReference type="GO" id="GO:0004055">
    <property type="term" value="F:argininosuccinate synthase activity"/>
    <property type="evidence" value="ECO:0007669"/>
    <property type="project" value="UniProtKB-EC"/>
</dbReference>
<dbReference type="Proteomes" id="UP000320475">
    <property type="component" value="Unassembled WGS sequence"/>
</dbReference>
<evidence type="ECO:0000256" key="4">
    <source>
        <dbReference type="ARBA" id="ARBA00014810"/>
    </source>
</evidence>
<evidence type="ECO:0000256" key="3">
    <source>
        <dbReference type="ARBA" id="ARBA00012286"/>
    </source>
</evidence>
<dbReference type="InterPro" id="IPR048267">
    <property type="entry name" value="Arginosuc_syn_N"/>
</dbReference>
<dbReference type="NCBIfam" id="NF001770">
    <property type="entry name" value="PRK00509.1"/>
    <property type="match status" value="1"/>
</dbReference>
<evidence type="ECO:0000256" key="1">
    <source>
        <dbReference type="ARBA" id="ARBA00004967"/>
    </source>
</evidence>
<keyword evidence="9" id="KW-0067">ATP-binding</keyword>
<dbReference type="Gene3D" id="3.40.50.620">
    <property type="entry name" value="HUPs"/>
    <property type="match status" value="1"/>
</dbReference>
<dbReference type="GO" id="GO:0006526">
    <property type="term" value="P:L-arginine biosynthetic process"/>
    <property type="evidence" value="ECO:0007669"/>
    <property type="project" value="UniProtKB-UniPathway"/>
</dbReference>